<dbReference type="InterPro" id="IPR008802">
    <property type="entry name" value="REF"/>
</dbReference>
<keyword evidence="4" id="KW-1185">Reference proteome</keyword>
<feature type="compositionally biased region" description="Polar residues" evidence="2">
    <location>
        <begin position="444"/>
        <end position="460"/>
    </location>
</feature>
<dbReference type="PANTHER" id="PTHR33732">
    <property type="entry name" value="REF/SRPP-LIKE PROTEIN OS05G0151300/LOC_OS05G05940"/>
    <property type="match status" value="1"/>
</dbReference>
<reference evidence="3 4" key="1">
    <citation type="submission" date="2020-02" db="EMBL/GenBank/DDBJ databases">
        <authorList>
            <person name="Ma Q."/>
            <person name="Huang Y."/>
            <person name="Song X."/>
            <person name="Pei D."/>
        </authorList>
    </citation>
    <scope>NUCLEOTIDE SEQUENCE [LARGE SCALE GENOMIC DNA]</scope>
    <source>
        <strain evidence="3">Sxm20200214</strain>
        <tissue evidence="3">Leaf</tissue>
    </source>
</reference>
<organism evidence="3 4">
    <name type="scientific">Brassica carinata</name>
    <name type="common">Ethiopian mustard</name>
    <name type="synonym">Abyssinian cabbage</name>
    <dbReference type="NCBI Taxonomy" id="52824"/>
    <lineage>
        <taxon>Eukaryota</taxon>
        <taxon>Viridiplantae</taxon>
        <taxon>Streptophyta</taxon>
        <taxon>Embryophyta</taxon>
        <taxon>Tracheophyta</taxon>
        <taxon>Spermatophyta</taxon>
        <taxon>Magnoliopsida</taxon>
        <taxon>eudicotyledons</taxon>
        <taxon>Gunneridae</taxon>
        <taxon>Pentapetalae</taxon>
        <taxon>rosids</taxon>
        <taxon>malvids</taxon>
        <taxon>Brassicales</taxon>
        <taxon>Brassicaceae</taxon>
        <taxon>Brassiceae</taxon>
        <taxon>Brassica</taxon>
    </lineage>
</organism>
<evidence type="ECO:0000313" key="3">
    <source>
        <dbReference type="EMBL" id="KAG2312720.1"/>
    </source>
</evidence>
<proteinExistence type="inferred from homology"/>
<feature type="compositionally biased region" description="Basic and acidic residues" evidence="2">
    <location>
        <begin position="434"/>
        <end position="443"/>
    </location>
</feature>
<accession>A0A8X7VKT5</accession>
<comment type="caution">
    <text evidence="3">The sequence shown here is derived from an EMBL/GenBank/DDBJ whole genome shotgun (WGS) entry which is preliminary data.</text>
</comment>
<dbReference type="Pfam" id="PF05755">
    <property type="entry name" value="REF"/>
    <property type="match status" value="2"/>
</dbReference>
<dbReference type="Proteomes" id="UP000886595">
    <property type="component" value="Unassembled WGS sequence"/>
</dbReference>
<evidence type="ECO:0008006" key="5">
    <source>
        <dbReference type="Google" id="ProtNLM"/>
    </source>
</evidence>
<dbReference type="PANTHER" id="PTHR33732:SF2">
    <property type="entry name" value="REF_SRPP-LIKE PROTEIN"/>
    <property type="match status" value="1"/>
</dbReference>
<dbReference type="EMBL" id="JAAMPC010000005">
    <property type="protein sequence ID" value="KAG2312720.1"/>
    <property type="molecule type" value="Genomic_DNA"/>
</dbReference>
<gene>
    <name evidence="3" type="ORF">Bca52824_024277</name>
</gene>
<dbReference type="AlphaFoldDB" id="A0A8X7VKT5"/>
<name>A0A8X7VKT5_BRACI</name>
<evidence type="ECO:0000256" key="2">
    <source>
        <dbReference type="SAM" id="MobiDB-lite"/>
    </source>
</evidence>
<feature type="region of interest" description="Disordered" evidence="2">
    <location>
        <begin position="434"/>
        <end position="460"/>
    </location>
</feature>
<sequence>MQSEVYTCPCRYQPEYLRHERPQQSILEVSTHDTMLEKRILFPGPPPPRCILNHGNRENSKELGLNHLGFVRVAAIQVLVSLSNLYDYAKQNSGPLKPAVGKVEGAVTTVVTPVFNKFKDVPDAFLLFLDHKICEVTNKFDKHAPPVAKQVVSQASVLIQVTTEKAQSFVKEACTGGPKAAFNYAATEYKYFVVTNSVKVWAKLDQYKPIHAVGSKALPWLQTCLVDGNRENSKELGLNHLGFVRVAAIQVLVSLSNLYDYAKQNSGPLKPAVGKVEGAVTTVVTPVFNKFKDVPDAFLLFLDHKICEVTNKFDKHAPPVAKQVVSQASVLIQVTTEKAQSFVKEACTGGPKAAFNYAATEYKYFVVTNSVKVWAKLDQYKPIHAVGSKALPLAANLSGRYNDLVTDMTKRGYSVVGYLPLVPVDDIVKAYEKEEDAAEKKGDTTTATDGNKSSSDSDTD</sequence>
<evidence type="ECO:0000313" key="4">
    <source>
        <dbReference type="Proteomes" id="UP000886595"/>
    </source>
</evidence>
<protein>
    <recommendedName>
        <fullName evidence="5">REF/SRPP-like protein</fullName>
    </recommendedName>
</protein>
<dbReference type="OrthoDB" id="1901372at2759"/>
<comment type="similarity">
    <text evidence="1">Belongs to the REF/SRPP family.</text>
</comment>
<evidence type="ECO:0000256" key="1">
    <source>
        <dbReference type="ARBA" id="ARBA00009737"/>
    </source>
</evidence>